<reference evidence="5" key="1">
    <citation type="submission" date="2016-04" db="EMBL/GenBank/DDBJ databases">
        <authorList>
            <person name="Strapagiel D."/>
            <person name="Borowka P."/>
            <person name="Marciniak B."/>
            <person name="Bakula Z."/>
            <person name="Van Ingen J."/>
            <person name="Safianowska A."/>
            <person name="Dziadek J."/>
            <person name="Jagielski T."/>
        </authorList>
    </citation>
    <scope>NUCLEOTIDE SEQUENCE [LARGE SCALE GENOMIC DNA]</scope>
    <source>
        <strain evidence="5">1010001458</strain>
    </source>
</reference>
<proteinExistence type="inferred from homology"/>
<gene>
    <name evidence="4" type="ORF">A4G28_06730</name>
</gene>
<protein>
    <submittedName>
        <fullName evidence="4">Transcriptional regulator</fullName>
    </submittedName>
</protein>
<dbReference type="Pfam" id="PF17853">
    <property type="entry name" value="GGDEF_2"/>
    <property type="match status" value="1"/>
</dbReference>
<keyword evidence="5" id="KW-1185">Reference proteome</keyword>
<dbReference type="PANTHER" id="PTHR33744:SF1">
    <property type="entry name" value="DNA-BINDING TRANSCRIPTIONAL ACTIVATOR ADER"/>
    <property type="match status" value="1"/>
</dbReference>
<comment type="similarity">
    <text evidence="1">Belongs to the CdaR family.</text>
</comment>
<dbReference type="Pfam" id="PF13556">
    <property type="entry name" value="HTH_30"/>
    <property type="match status" value="1"/>
</dbReference>
<dbReference type="InterPro" id="IPR025736">
    <property type="entry name" value="PucR_C-HTH_dom"/>
</dbReference>
<dbReference type="RefSeq" id="WP_075513497.1">
    <property type="nucleotide sequence ID" value="NZ_CP089224.1"/>
</dbReference>
<dbReference type="Gene3D" id="1.10.10.2840">
    <property type="entry name" value="PucR C-terminal helix-turn-helix domain"/>
    <property type="match status" value="1"/>
</dbReference>
<dbReference type="AlphaFoldDB" id="A0A163TNA2"/>
<dbReference type="PANTHER" id="PTHR33744">
    <property type="entry name" value="CARBOHYDRATE DIACID REGULATOR"/>
    <property type="match status" value="1"/>
</dbReference>
<evidence type="ECO:0000259" key="2">
    <source>
        <dbReference type="Pfam" id="PF13556"/>
    </source>
</evidence>
<dbReference type="EMBL" id="LWCI01000176">
    <property type="protein sequence ID" value="KZS55461.1"/>
    <property type="molecule type" value="Genomic_DNA"/>
</dbReference>
<evidence type="ECO:0000313" key="5">
    <source>
        <dbReference type="Proteomes" id="UP000077342"/>
    </source>
</evidence>
<evidence type="ECO:0000256" key="1">
    <source>
        <dbReference type="ARBA" id="ARBA00006754"/>
    </source>
</evidence>
<accession>A0A163TNA2</accession>
<evidence type="ECO:0000259" key="3">
    <source>
        <dbReference type="Pfam" id="PF17853"/>
    </source>
</evidence>
<evidence type="ECO:0000313" key="4">
    <source>
        <dbReference type="EMBL" id="KZS55461.1"/>
    </source>
</evidence>
<organism evidence="4 5">
    <name type="scientific">Mycobacterium ostraviense</name>
    <dbReference type="NCBI Taxonomy" id="2738409"/>
    <lineage>
        <taxon>Bacteria</taxon>
        <taxon>Bacillati</taxon>
        <taxon>Actinomycetota</taxon>
        <taxon>Actinomycetes</taxon>
        <taxon>Mycobacteriales</taxon>
        <taxon>Mycobacteriaceae</taxon>
        <taxon>Mycobacterium</taxon>
    </lineage>
</organism>
<feature type="domain" description="PucR C-terminal helix-turn-helix" evidence="2">
    <location>
        <begin position="343"/>
        <end position="397"/>
    </location>
</feature>
<dbReference type="Proteomes" id="UP000077342">
    <property type="component" value="Unassembled WGS sequence"/>
</dbReference>
<feature type="domain" description="CdaR GGDEF-like" evidence="3">
    <location>
        <begin position="187"/>
        <end position="294"/>
    </location>
</feature>
<sequence length="421" mass="45881">MVRQRPSPRVRELIREGARIALNPGPEWIAELDRATVAANPAIADDPVLSKVVQKANRANLVHWAAANMRDPGAAVPPNLGTEPLRMARDLVRRGLDTLAHDVYRAGEYIAWRLWLHIAFDLTADPAELRELLDVSARSVNDFIEATLAGIAAQIQLEHHELNRGSHAERLEVVGLLLEGAPISRERAEARLGYPLNRAHTAAIVWSDEIDGDHGDLDRAADAFSHAVGYAQQLTVVASAATRWVWLADAAGLDIAAVERALDNTAGARIAIGTTATGTGGFRRSHLEALTAQRTLIRLQSGQRVAFFSDVQMVALVTQNPQTANEFISSTLGDLESASPELQTTLLTFINEQCNASRAAKRLYTHRNTLLRRIESAQRLLPRPLGRTSVEVAVALEALRWRGTNIGNLPAPARHDDGVPA</sequence>
<comment type="caution">
    <text evidence="4">The sequence shown here is derived from an EMBL/GenBank/DDBJ whole genome shotgun (WGS) entry which is preliminary data.</text>
</comment>
<dbReference type="InterPro" id="IPR051448">
    <property type="entry name" value="CdaR-like_regulators"/>
</dbReference>
<dbReference type="InterPro" id="IPR042070">
    <property type="entry name" value="PucR_C-HTH_sf"/>
</dbReference>
<name>A0A163TNA2_9MYCO</name>
<dbReference type="InterPro" id="IPR041522">
    <property type="entry name" value="CdaR_GGDEF"/>
</dbReference>